<keyword evidence="4 9" id="KW-1133">Transmembrane helix</keyword>
<feature type="transmembrane region" description="Helical" evidence="9">
    <location>
        <begin position="312"/>
        <end position="335"/>
    </location>
</feature>
<evidence type="ECO:0000256" key="3">
    <source>
        <dbReference type="ARBA" id="ARBA00022692"/>
    </source>
</evidence>
<evidence type="ECO:0000313" key="11">
    <source>
        <dbReference type="EMBL" id="CAF1433981.1"/>
    </source>
</evidence>
<evidence type="ECO:0000256" key="6">
    <source>
        <dbReference type="ARBA" id="ARBA00023136"/>
    </source>
</evidence>
<dbReference type="PANTHER" id="PTHR24228:SF59">
    <property type="entry name" value="NEUROPEPTIDE RECEPTOR 15"/>
    <property type="match status" value="1"/>
</dbReference>
<dbReference type="GO" id="GO:0005886">
    <property type="term" value="C:plasma membrane"/>
    <property type="evidence" value="ECO:0007669"/>
    <property type="project" value="UniProtKB-SubCell"/>
</dbReference>
<evidence type="ECO:0000256" key="8">
    <source>
        <dbReference type="ARBA" id="ARBA00023224"/>
    </source>
</evidence>
<dbReference type="InterPro" id="IPR000276">
    <property type="entry name" value="GPCR_Rhodpsn"/>
</dbReference>
<proteinExistence type="predicted"/>
<evidence type="ECO:0000256" key="7">
    <source>
        <dbReference type="ARBA" id="ARBA00023170"/>
    </source>
</evidence>
<keyword evidence="7" id="KW-0675">Receptor</keyword>
<dbReference type="Gene3D" id="1.20.1070.10">
    <property type="entry name" value="Rhodopsin 7-helix transmembrane proteins"/>
    <property type="match status" value="1"/>
</dbReference>
<dbReference type="EMBL" id="CAJNOJ010000399">
    <property type="protein sequence ID" value="CAF1433981.1"/>
    <property type="molecule type" value="Genomic_DNA"/>
</dbReference>
<keyword evidence="6 9" id="KW-0472">Membrane</keyword>
<dbReference type="PANTHER" id="PTHR24228">
    <property type="entry name" value="B2 BRADYKININ RECEPTOR/ANGIOTENSIN II RECEPTOR"/>
    <property type="match status" value="1"/>
</dbReference>
<keyword evidence="3 9" id="KW-0812">Transmembrane</keyword>
<name>A0A815NTI5_ADIRI</name>
<feature type="transmembrane region" description="Helical" evidence="9">
    <location>
        <begin position="184"/>
        <end position="203"/>
    </location>
</feature>
<feature type="transmembrane region" description="Helical" evidence="9">
    <location>
        <begin position="103"/>
        <end position="129"/>
    </location>
</feature>
<dbReference type="SUPFAM" id="SSF81321">
    <property type="entry name" value="Family A G protein-coupled receptor-like"/>
    <property type="match status" value="1"/>
</dbReference>
<dbReference type="OrthoDB" id="10045278at2759"/>
<sequence length="380" mass="43909">MLSTNVSKVAETKKHPLSTKCSVHSFALLRFYLLFLQSIRLIFQVNSMSTYRNIGSTAFSVLLNVSVKCIAESFVCLYTILLNVIIIGSLVYIKRHRNTQNLLLINVSIACIVFSLSCLLSICLTIWILYHQSVPTFACQFIAFIVISSCHCLMFSYTLVTFVRFLTIIYPFNRKITSVRSIQVYLVTKWILAFLLPSISFLLPNHEIIFQPKAKICTVNQQSPVLILLFSTGYIIPLISISLMNLITYLNVTRSRQTLGMSQSKLFRLNKRKRRNLRLLRQFSMFTVFFFFGWAPFIIVEVVDKEEKLADAYYLFTLLLPSICVLIDSHVLLYWNKSISHQICLWWRVLIGQNQFISHEPVEQTRSPVDVSCTYMHSDV</sequence>
<evidence type="ECO:0000256" key="1">
    <source>
        <dbReference type="ARBA" id="ARBA00004651"/>
    </source>
</evidence>
<evidence type="ECO:0000313" key="12">
    <source>
        <dbReference type="Proteomes" id="UP000663852"/>
    </source>
</evidence>
<dbReference type="Proteomes" id="UP000663852">
    <property type="component" value="Unassembled WGS sequence"/>
</dbReference>
<comment type="subcellular location">
    <subcellularLocation>
        <location evidence="1">Cell membrane</location>
        <topology evidence="1">Multi-pass membrane protein</topology>
    </subcellularLocation>
</comment>
<dbReference type="AlphaFoldDB" id="A0A815NTI5"/>
<evidence type="ECO:0000256" key="5">
    <source>
        <dbReference type="ARBA" id="ARBA00023040"/>
    </source>
</evidence>
<dbReference type="PRINTS" id="PR00237">
    <property type="entry name" value="GPCRRHODOPSN"/>
</dbReference>
<feature type="transmembrane region" description="Helical" evidence="9">
    <location>
        <begin position="70"/>
        <end position="91"/>
    </location>
</feature>
<feature type="transmembrane region" description="Helical" evidence="9">
    <location>
        <begin position="141"/>
        <end position="163"/>
    </location>
</feature>
<accession>A0A815NTI5</accession>
<evidence type="ECO:0000259" key="10">
    <source>
        <dbReference type="PROSITE" id="PS50262"/>
    </source>
</evidence>
<evidence type="ECO:0000256" key="9">
    <source>
        <dbReference type="SAM" id="Phobius"/>
    </source>
</evidence>
<keyword evidence="5" id="KW-0297">G-protein coupled receptor</keyword>
<feature type="transmembrane region" description="Helical" evidence="9">
    <location>
        <begin position="21"/>
        <end position="43"/>
    </location>
</feature>
<evidence type="ECO:0000256" key="2">
    <source>
        <dbReference type="ARBA" id="ARBA00022475"/>
    </source>
</evidence>
<dbReference type="PROSITE" id="PS50262">
    <property type="entry name" value="G_PROTEIN_RECEP_F1_2"/>
    <property type="match status" value="1"/>
</dbReference>
<dbReference type="GO" id="GO:0004930">
    <property type="term" value="F:G protein-coupled receptor activity"/>
    <property type="evidence" value="ECO:0007669"/>
    <property type="project" value="UniProtKB-KW"/>
</dbReference>
<dbReference type="CDD" id="cd00637">
    <property type="entry name" value="7tm_classA_rhodopsin-like"/>
    <property type="match status" value="1"/>
</dbReference>
<keyword evidence="8" id="KW-0807">Transducer</keyword>
<protein>
    <recommendedName>
        <fullName evidence="10">G-protein coupled receptors family 1 profile domain-containing protein</fullName>
    </recommendedName>
</protein>
<keyword evidence="2" id="KW-1003">Cell membrane</keyword>
<feature type="transmembrane region" description="Helical" evidence="9">
    <location>
        <begin position="279"/>
        <end position="300"/>
    </location>
</feature>
<reference evidence="11" key="1">
    <citation type="submission" date="2021-02" db="EMBL/GenBank/DDBJ databases">
        <authorList>
            <person name="Nowell W R."/>
        </authorList>
    </citation>
    <scope>NUCLEOTIDE SEQUENCE</scope>
</reference>
<comment type="caution">
    <text evidence="11">The sequence shown here is derived from an EMBL/GenBank/DDBJ whole genome shotgun (WGS) entry which is preliminary data.</text>
</comment>
<dbReference type="InterPro" id="IPR017452">
    <property type="entry name" value="GPCR_Rhodpsn_7TM"/>
</dbReference>
<feature type="transmembrane region" description="Helical" evidence="9">
    <location>
        <begin position="223"/>
        <end position="247"/>
    </location>
</feature>
<feature type="domain" description="G-protein coupled receptors family 1 profile" evidence="10">
    <location>
        <begin position="82"/>
        <end position="332"/>
    </location>
</feature>
<dbReference type="Pfam" id="PF00001">
    <property type="entry name" value="7tm_1"/>
    <property type="match status" value="1"/>
</dbReference>
<organism evidence="11 12">
    <name type="scientific">Adineta ricciae</name>
    <name type="common">Rotifer</name>
    <dbReference type="NCBI Taxonomy" id="249248"/>
    <lineage>
        <taxon>Eukaryota</taxon>
        <taxon>Metazoa</taxon>
        <taxon>Spiralia</taxon>
        <taxon>Gnathifera</taxon>
        <taxon>Rotifera</taxon>
        <taxon>Eurotatoria</taxon>
        <taxon>Bdelloidea</taxon>
        <taxon>Adinetida</taxon>
        <taxon>Adinetidae</taxon>
        <taxon>Adineta</taxon>
    </lineage>
</organism>
<evidence type="ECO:0000256" key="4">
    <source>
        <dbReference type="ARBA" id="ARBA00022989"/>
    </source>
</evidence>
<gene>
    <name evidence="11" type="ORF">EDS130_LOCUS38396</name>
</gene>